<evidence type="ECO:0000259" key="5">
    <source>
        <dbReference type="Pfam" id="PF00725"/>
    </source>
</evidence>
<protein>
    <recommendedName>
        <fullName evidence="9">3-hydroxybutyryl-CoA dehydrogenase</fullName>
    </recommendedName>
</protein>
<dbReference type="GO" id="GO:0016616">
    <property type="term" value="F:oxidoreductase activity, acting on the CH-OH group of donors, NAD or NADP as acceptor"/>
    <property type="evidence" value="ECO:0007669"/>
    <property type="project" value="InterPro"/>
</dbReference>
<evidence type="ECO:0000313" key="8">
    <source>
        <dbReference type="Proteomes" id="UP000626109"/>
    </source>
</evidence>
<feature type="binding site" evidence="4">
    <location>
        <position position="118"/>
    </location>
    <ligand>
        <name>NAD(+)</name>
        <dbReference type="ChEBI" id="CHEBI:57540"/>
    </ligand>
</feature>
<dbReference type="Gene3D" id="1.10.1040.10">
    <property type="entry name" value="N-(1-d-carboxylethyl)-l-norvaline Dehydrogenase, domain 2"/>
    <property type="match status" value="1"/>
</dbReference>
<dbReference type="InterPro" id="IPR022694">
    <property type="entry name" value="3-OHacyl-CoA_DH"/>
</dbReference>
<feature type="non-terminal residue" evidence="7">
    <location>
        <position position="1"/>
    </location>
</feature>
<comment type="similarity">
    <text evidence="1">Belongs to the 3-hydroxyacyl-CoA dehydrogenase family.</text>
</comment>
<dbReference type="InterPro" id="IPR008927">
    <property type="entry name" value="6-PGluconate_DH-like_C_sf"/>
</dbReference>
<evidence type="ECO:0000256" key="4">
    <source>
        <dbReference type="PIRSR" id="PIRSR000105-2"/>
    </source>
</evidence>
<feature type="binding site" evidence="4">
    <location>
        <position position="53"/>
    </location>
    <ligand>
        <name>NAD(+)</name>
        <dbReference type="ChEBI" id="CHEBI:57540"/>
    </ligand>
</feature>
<dbReference type="Proteomes" id="UP000626109">
    <property type="component" value="Unassembled WGS sequence"/>
</dbReference>
<proteinExistence type="inferred from homology"/>
<dbReference type="Pfam" id="PF02737">
    <property type="entry name" value="3HCDH_N"/>
    <property type="match status" value="2"/>
</dbReference>
<dbReference type="InterPro" id="IPR006176">
    <property type="entry name" value="3-OHacyl-CoA_DH_NAD-bd"/>
</dbReference>
<feature type="domain" description="3-hydroxyacyl-CoA dehydrogenase NAD binding" evidence="6">
    <location>
        <begin position="174"/>
        <end position="219"/>
    </location>
</feature>
<accession>A0A813KXK5</accession>
<dbReference type="PANTHER" id="PTHR48075:SF5">
    <property type="entry name" value="3-HYDROXYBUTYRYL-COA DEHYDROGENASE"/>
    <property type="match status" value="1"/>
</dbReference>
<gene>
    <name evidence="7" type="ORF">PGLA2088_LOCUS38427</name>
</gene>
<dbReference type="Pfam" id="PF00725">
    <property type="entry name" value="3HCDH"/>
    <property type="match status" value="1"/>
</dbReference>
<evidence type="ECO:0000259" key="6">
    <source>
        <dbReference type="Pfam" id="PF02737"/>
    </source>
</evidence>
<organism evidence="7 8">
    <name type="scientific">Polarella glacialis</name>
    <name type="common">Dinoflagellate</name>
    <dbReference type="NCBI Taxonomy" id="89957"/>
    <lineage>
        <taxon>Eukaryota</taxon>
        <taxon>Sar</taxon>
        <taxon>Alveolata</taxon>
        <taxon>Dinophyceae</taxon>
        <taxon>Suessiales</taxon>
        <taxon>Suessiaceae</taxon>
        <taxon>Polarella</taxon>
    </lineage>
</organism>
<feature type="domain" description="3-hydroxyacyl-CoA dehydrogenase C-terminal" evidence="5">
    <location>
        <begin position="228"/>
        <end position="324"/>
    </location>
</feature>
<feature type="domain" description="3-hydroxyacyl-CoA dehydrogenase NAD binding" evidence="6">
    <location>
        <begin position="25"/>
        <end position="162"/>
    </location>
</feature>
<dbReference type="Gene3D" id="3.40.50.720">
    <property type="entry name" value="NAD(P)-binding Rossmann-like Domain"/>
    <property type="match status" value="1"/>
</dbReference>
<name>A0A813KXK5_POLGL</name>
<feature type="binding site" evidence="4">
    <location>
        <begin position="29"/>
        <end position="34"/>
    </location>
    <ligand>
        <name>NAD(+)</name>
        <dbReference type="ChEBI" id="CHEBI:57540"/>
    </ligand>
</feature>
<keyword evidence="4" id="KW-0520">NAD</keyword>
<evidence type="ECO:0000256" key="3">
    <source>
        <dbReference type="PIRSR" id="PIRSR000105-1"/>
    </source>
</evidence>
<dbReference type="PANTHER" id="PTHR48075">
    <property type="entry name" value="3-HYDROXYACYL-COA DEHYDROGENASE FAMILY PROTEIN"/>
    <property type="match status" value="1"/>
</dbReference>
<evidence type="ECO:0000256" key="1">
    <source>
        <dbReference type="ARBA" id="ARBA00009463"/>
    </source>
</evidence>
<comment type="caution">
    <text evidence="7">The sequence shown here is derived from an EMBL/GenBank/DDBJ whole genome shotgun (WGS) entry which is preliminary data.</text>
</comment>
<evidence type="ECO:0000256" key="2">
    <source>
        <dbReference type="ARBA" id="ARBA00023002"/>
    </source>
</evidence>
<feature type="site" description="Important for catalytic activity" evidence="3">
    <location>
        <position position="182"/>
    </location>
</feature>
<dbReference type="AlphaFoldDB" id="A0A813KXK5"/>
<keyword evidence="2" id="KW-0560">Oxidoreductase</keyword>
<evidence type="ECO:0008006" key="9">
    <source>
        <dbReference type="Google" id="ProtNLM"/>
    </source>
</evidence>
<dbReference type="PIRSF" id="PIRSF000105">
    <property type="entry name" value="HCDH"/>
    <property type="match status" value="1"/>
</dbReference>
<feature type="binding site" evidence="4">
    <location>
        <position position="316"/>
    </location>
    <ligand>
        <name>NAD(+)</name>
        <dbReference type="ChEBI" id="CHEBI:57540"/>
    </ligand>
</feature>
<dbReference type="GO" id="GO:0006631">
    <property type="term" value="P:fatty acid metabolic process"/>
    <property type="evidence" value="ECO:0007669"/>
    <property type="project" value="InterPro"/>
</dbReference>
<feature type="binding site" evidence="4">
    <location>
        <position position="123"/>
    </location>
    <ligand>
        <name>NAD(+)</name>
        <dbReference type="ChEBI" id="CHEBI:57540"/>
    </ligand>
</feature>
<dbReference type="InterPro" id="IPR006108">
    <property type="entry name" value="3HC_DH_C"/>
</dbReference>
<sequence length="324" mass="35337">RPEALGSWSRCSSSSSASASAPVRLGVVGCGQMGAGIAIVAARHAQIEVVGLDAYPASLDRARQFMKDWADKEAKKGRMSSEEVVAFMGRVKFHELGDSAAMKAEVPRLDFVIEAVSENLDTKRAVFDALQSAGLRADSVLASNTSSISITKLAAQVERHAQYGRKYGRRHNVQPERVIGMHFMNPVPVMPLVEVIRGLRTDQTTLDTTLNLVTAMKKEHSTSADRPGFIANRILMPYINEAVFALQEGVGTAEDIDKTLRLGTNVPMGPLTLADFIGLDTCLSIMQVLHRDLGDSKYRPAPLLVNYVEAGWLGKKTKRGFYAY</sequence>
<dbReference type="GO" id="GO:0070403">
    <property type="term" value="F:NAD+ binding"/>
    <property type="evidence" value="ECO:0007669"/>
    <property type="project" value="InterPro"/>
</dbReference>
<feature type="binding site" evidence="4">
    <location>
        <position position="185"/>
    </location>
    <ligand>
        <name>NAD(+)</name>
        <dbReference type="ChEBI" id="CHEBI:57540"/>
    </ligand>
</feature>
<dbReference type="SUPFAM" id="SSF51735">
    <property type="entry name" value="NAD(P)-binding Rossmann-fold domains"/>
    <property type="match status" value="1"/>
</dbReference>
<evidence type="ECO:0000313" key="7">
    <source>
        <dbReference type="EMBL" id="CAE8715251.1"/>
    </source>
</evidence>
<feature type="binding site" evidence="4">
    <location>
        <position position="146"/>
    </location>
    <ligand>
        <name>NAD(+)</name>
        <dbReference type="ChEBI" id="CHEBI:57540"/>
    </ligand>
</feature>
<dbReference type="InterPro" id="IPR013328">
    <property type="entry name" value="6PGD_dom2"/>
</dbReference>
<dbReference type="InterPro" id="IPR036291">
    <property type="entry name" value="NAD(P)-bd_dom_sf"/>
</dbReference>
<dbReference type="SUPFAM" id="SSF48179">
    <property type="entry name" value="6-phosphogluconate dehydrogenase C-terminal domain-like"/>
    <property type="match status" value="1"/>
</dbReference>
<reference evidence="7" key="1">
    <citation type="submission" date="2021-02" db="EMBL/GenBank/DDBJ databases">
        <authorList>
            <person name="Dougan E. K."/>
            <person name="Rhodes N."/>
            <person name="Thang M."/>
            <person name="Chan C."/>
        </authorList>
    </citation>
    <scope>NUCLEOTIDE SEQUENCE</scope>
</reference>
<dbReference type="EMBL" id="CAJNNW010032747">
    <property type="protein sequence ID" value="CAE8715251.1"/>
    <property type="molecule type" value="Genomic_DNA"/>
</dbReference>